<evidence type="ECO:0000256" key="1">
    <source>
        <dbReference type="ARBA" id="ARBA00023027"/>
    </source>
</evidence>
<feature type="region of interest" description="Disordered" evidence="2">
    <location>
        <begin position="1"/>
        <end position="20"/>
    </location>
</feature>
<protein>
    <submittedName>
        <fullName evidence="5">Dehydrogenase</fullName>
    </submittedName>
</protein>
<dbReference type="InterPro" id="IPR036291">
    <property type="entry name" value="NAD(P)-bd_dom_sf"/>
</dbReference>
<evidence type="ECO:0000313" key="6">
    <source>
        <dbReference type="Proteomes" id="UP001319861"/>
    </source>
</evidence>
<dbReference type="Gene3D" id="3.30.360.10">
    <property type="entry name" value="Dihydrodipicolinate Reductase, domain 2"/>
    <property type="match status" value="1"/>
</dbReference>
<dbReference type="SUPFAM" id="SSF55347">
    <property type="entry name" value="Glyceraldehyde-3-phosphate dehydrogenase-like, C-terminal domain"/>
    <property type="match status" value="1"/>
</dbReference>
<dbReference type="SUPFAM" id="SSF51735">
    <property type="entry name" value="NAD(P)-binding Rossmann-fold domains"/>
    <property type="match status" value="1"/>
</dbReference>
<dbReference type="InterPro" id="IPR000683">
    <property type="entry name" value="Gfo/Idh/MocA-like_OxRdtase_N"/>
</dbReference>
<sequence>MPHAAPEPSPVPLRTPQPAPLRSPLRAAVVGCGDIATQHLAAIRALADRGPAGRGIVHLGAVVDPDRRRREEAAAAHGVPGYETLGELIAAGRADVVHLCTPHSEHARLAEQALEAGVHVLTEKPVAHRLGDAERLIGTADRAWSERGTQLGVCFQNRYNAPVVAMRELLDGGSLGAVLGAQATVMWHRPAEYYAARPWRGTWEGSGGGLLMNQAIHTLDLLQWLVGPARVVDGRASARALGGIIEVEDTADIVLEHAAHDGGAHPGAQHAPRVRSVFFATNANGLNAPVTLDIQTERAELSLRGALTVRHADGRADVVDEAGVLPGDRSYWGASHRLLVADFYRALLAGDRFWIGAREASESLRLIKDVYSRSYAPGEWL</sequence>
<dbReference type="Gene3D" id="3.40.50.720">
    <property type="entry name" value="NAD(P)-binding Rossmann-like Domain"/>
    <property type="match status" value="1"/>
</dbReference>
<dbReference type="Proteomes" id="UP001319861">
    <property type="component" value="Chromosome"/>
</dbReference>
<evidence type="ECO:0000259" key="3">
    <source>
        <dbReference type="Pfam" id="PF01408"/>
    </source>
</evidence>
<feature type="domain" description="GFO/IDH/MocA-like oxidoreductase" evidence="4">
    <location>
        <begin position="164"/>
        <end position="258"/>
    </location>
</feature>
<dbReference type="InterPro" id="IPR055170">
    <property type="entry name" value="GFO_IDH_MocA-like_dom"/>
</dbReference>
<dbReference type="EMBL" id="AP024525">
    <property type="protein sequence ID" value="BCT74587.1"/>
    <property type="molecule type" value="Genomic_DNA"/>
</dbReference>
<proteinExistence type="predicted"/>
<dbReference type="InterPro" id="IPR052515">
    <property type="entry name" value="Gfo/Idh/MocA_Oxidoreductase"/>
</dbReference>
<dbReference type="PANTHER" id="PTHR43249">
    <property type="entry name" value="UDP-N-ACETYL-2-AMINO-2-DEOXY-D-GLUCURONATE OXIDASE"/>
    <property type="match status" value="1"/>
</dbReference>
<accession>A0ABN6FC59</accession>
<name>A0ABN6FC59_SINCY</name>
<keyword evidence="1" id="KW-0520">NAD</keyword>
<reference evidence="5 6" key="1">
    <citation type="journal article" date="2021" name="J. Biosci. Bioeng.">
        <title>Identification and characterization of a chc gene cluster responsible for the aromatization pathway of cyclohexanecarboxylate degradation in Sinomonas cyclohexanicum ATCC 51369.</title>
        <authorList>
            <person name="Yamamoto T."/>
            <person name="Hasegawa Y."/>
            <person name="Lau P.C.K."/>
            <person name="Iwaki H."/>
        </authorList>
    </citation>
    <scope>NUCLEOTIDE SEQUENCE [LARGE SCALE GENOMIC DNA]</scope>
    <source>
        <strain evidence="5 6">ATCC 51369</strain>
    </source>
</reference>
<dbReference type="PANTHER" id="PTHR43249:SF1">
    <property type="entry name" value="D-GLUCOSIDE 3-DEHYDROGENASE"/>
    <property type="match status" value="1"/>
</dbReference>
<evidence type="ECO:0000256" key="2">
    <source>
        <dbReference type="SAM" id="MobiDB-lite"/>
    </source>
</evidence>
<evidence type="ECO:0000313" key="5">
    <source>
        <dbReference type="EMBL" id="BCT74587.1"/>
    </source>
</evidence>
<organism evidence="5 6">
    <name type="scientific">Sinomonas cyclohexanicum</name>
    <name type="common">Corynebacterium cyclohexanicum</name>
    <dbReference type="NCBI Taxonomy" id="322009"/>
    <lineage>
        <taxon>Bacteria</taxon>
        <taxon>Bacillati</taxon>
        <taxon>Actinomycetota</taxon>
        <taxon>Actinomycetes</taxon>
        <taxon>Micrococcales</taxon>
        <taxon>Micrococcaceae</taxon>
        <taxon>Sinomonas</taxon>
    </lineage>
</organism>
<keyword evidence="6" id="KW-1185">Reference proteome</keyword>
<gene>
    <name evidence="5" type="ORF">SCMU_04290</name>
</gene>
<feature type="domain" description="Gfo/Idh/MocA-like oxidoreductase N-terminal" evidence="3">
    <location>
        <begin position="25"/>
        <end position="142"/>
    </location>
</feature>
<dbReference type="Pfam" id="PF01408">
    <property type="entry name" value="GFO_IDH_MocA"/>
    <property type="match status" value="1"/>
</dbReference>
<evidence type="ECO:0000259" key="4">
    <source>
        <dbReference type="Pfam" id="PF22725"/>
    </source>
</evidence>
<dbReference type="Pfam" id="PF22725">
    <property type="entry name" value="GFO_IDH_MocA_C3"/>
    <property type="match status" value="1"/>
</dbReference>